<comment type="caution">
    <text evidence="1">The sequence shown here is derived from an EMBL/GenBank/DDBJ whole genome shotgun (WGS) entry which is preliminary data.</text>
</comment>
<dbReference type="Proteomes" id="UP000325788">
    <property type="component" value="Unassembled WGS sequence"/>
</dbReference>
<evidence type="ECO:0000313" key="1">
    <source>
        <dbReference type="EMBL" id="KAB1859915.1"/>
    </source>
</evidence>
<dbReference type="NCBIfam" id="TIGR02681">
    <property type="entry name" value="phage_pRha"/>
    <property type="match status" value="1"/>
</dbReference>
<reference evidence="1 2" key="1">
    <citation type="submission" date="2019-09" db="EMBL/GenBank/DDBJ databases">
        <title>Draft genome sequence of Acinetobacter tandoii W4-4-4 isolated from environmental water sample.</title>
        <authorList>
            <person name="Wee S.K."/>
            <person name="Yan B."/>
            <person name="Mustaffa S.B."/>
            <person name="Yap E.P.H."/>
        </authorList>
    </citation>
    <scope>NUCLEOTIDE SEQUENCE [LARGE SCALE GENOMIC DNA]</scope>
    <source>
        <strain evidence="1 2">W4-4-4</strain>
    </source>
</reference>
<proteinExistence type="predicted"/>
<protein>
    <submittedName>
        <fullName evidence="1">Rha family transcriptional regulator</fullName>
    </submittedName>
</protein>
<dbReference type="Pfam" id="PF09669">
    <property type="entry name" value="Phage_pRha"/>
    <property type="match status" value="1"/>
</dbReference>
<organism evidence="1 2">
    <name type="scientific">Acinetobacter tandoii</name>
    <dbReference type="NCBI Taxonomy" id="202954"/>
    <lineage>
        <taxon>Bacteria</taxon>
        <taxon>Pseudomonadati</taxon>
        <taxon>Pseudomonadota</taxon>
        <taxon>Gammaproteobacteria</taxon>
        <taxon>Moraxellales</taxon>
        <taxon>Moraxellaceae</taxon>
        <taxon>Acinetobacter</taxon>
    </lineage>
</organism>
<gene>
    <name evidence="1" type="ORF">F4W09_01975</name>
</gene>
<evidence type="ECO:0000313" key="2">
    <source>
        <dbReference type="Proteomes" id="UP000325788"/>
    </source>
</evidence>
<name>A0A5N4X042_9GAMM</name>
<accession>A0A5N4X042</accession>
<dbReference type="InterPro" id="IPR014054">
    <property type="entry name" value="Phage_regulatory_Rha"/>
</dbReference>
<dbReference type="AlphaFoldDB" id="A0A5N4X042"/>
<sequence>MNELIDIEHAVYIQNDLIKTDSLKVAEYFGKHHKNVLQKIENLECSPEFTWANFSAHVQPIQAGAVTRDSKYYEMTKDGFIFLVMGFTGAKAAQIKEAYIQAFNHMATQLQNQHICGDELKTGAIVQLVSGGPQLSVSQLLTNAQGIIETAEVLWFHQHKLQKEIVPIACLCPLGASPVLQNIWSLIYDYGIDQLNHSAKPNTIALNLSQLLACIPALPPKKQLMQQLKTSTAPFPQCIDHSVAVRSTIDRSLYRCFVFQSRAKPHSALLI</sequence>
<dbReference type="RefSeq" id="WP_151503836.1">
    <property type="nucleotide sequence ID" value="NZ_VXLD01000001.1"/>
</dbReference>
<dbReference type="EMBL" id="VXLD01000001">
    <property type="protein sequence ID" value="KAB1859915.1"/>
    <property type="molecule type" value="Genomic_DNA"/>
</dbReference>